<keyword evidence="19" id="KW-1185">Reference proteome</keyword>
<proteinExistence type="inferred from homology"/>
<dbReference type="RefSeq" id="WP_168071979.1">
    <property type="nucleotide sequence ID" value="NZ_BAAAQJ010000003.1"/>
</dbReference>
<comment type="function">
    <text evidence="4">Catalyzes ATP-dependent phosphorylation of adenosylcobinamide and addition of GMP to adenosylcobinamide phosphate.</text>
</comment>
<comment type="similarity">
    <text evidence="7">Belongs to the CobU/CobP family.</text>
</comment>
<dbReference type="Pfam" id="PF02277">
    <property type="entry name" value="DBI_PRT"/>
    <property type="match status" value="1"/>
</dbReference>
<reference evidence="18" key="1">
    <citation type="submission" date="2021-01" db="EMBL/GenBank/DDBJ databases">
        <title>Whole genome shotgun sequence of Planosporangium flavigriseum NBRC 105377.</title>
        <authorList>
            <person name="Komaki H."/>
            <person name="Tamura T."/>
        </authorList>
    </citation>
    <scope>NUCLEOTIDE SEQUENCE</scope>
    <source>
        <strain evidence="18">NBRC 105377</strain>
    </source>
</reference>
<comment type="pathway">
    <text evidence="6">Cofactor biosynthesis; adenosylcobalamin biosynthesis; adenosylcobalamin from cob(II)yrinate a,c-diamide: step 5/7.</text>
</comment>
<dbReference type="GO" id="GO:0008820">
    <property type="term" value="F:cobinamide phosphate guanylyltransferase activity"/>
    <property type="evidence" value="ECO:0007669"/>
    <property type="project" value="UniProtKB-EC"/>
</dbReference>
<comment type="pathway">
    <text evidence="5">Cofactor biosynthesis; adenosylcobalamin biosynthesis; adenosylcobalamin from cob(II)yrinate a,c-diamide: step 6/7.</text>
</comment>
<dbReference type="CDD" id="cd00544">
    <property type="entry name" value="CobU"/>
    <property type="match status" value="1"/>
</dbReference>
<evidence type="ECO:0000256" key="7">
    <source>
        <dbReference type="ARBA" id="ARBA00007490"/>
    </source>
</evidence>
<comment type="caution">
    <text evidence="18">The sequence shown here is derived from an EMBL/GenBank/DDBJ whole genome shotgun (WGS) entry which is preliminary data.</text>
</comment>
<keyword evidence="13" id="KW-0418">Kinase</keyword>
<dbReference type="InterPro" id="IPR003203">
    <property type="entry name" value="CobU/CobP"/>
</dbReference>
<evidence type="ECO:0000256" key="2">
    <source>
        <dbReference type="ARBA" id="ARBA00000711"/>
    </source>
</evidence>
<evidence type="ECO:0000256" key="3">
    <source>
        <dbReference type="ARBA" id="ARBA00001522"/>
    </source>
</evidence>
<evidence type="ECO:0000256" key="6">
    <source>
        <dbReference type="ARBA" id="ARBA00005159"/>
    </source>
</evidence>
<dbReference type="GO" id="GO:0009236">
    <property type="term" value="P:cobalamin biosynthetic process"/>
    <property type="evidence" value="ECO:0007669"/>
    <property type="project" value="UniProtKB-UniPathway"/>
</dbReference>
<dbReference type="Gene3D" id="3.40.50.10210">
    <property type="match status" value="1"/>
</dbReference>
<keyword evidence="15" id="KW-0342">GTP-binding</keyword>
<keyword evidence="12" id="KW-0547">Nucleotide-binding</keyword>
<protein>
    <recommendedName>
        <fullName evidence="16">Adenosylcobinamide kinase</fullName>
        <ecNumber evidence="8">2.7.1.156</ecNumber>
        <ecNumber evidence="9">2.7.7.62</ecNumber>
    </recommendedName>
    <alternativeName>
        <fullName evidence="17">Adenosylcobinamide-phosphate guanylyltransferase</fullName>
    </alternativeName>
</protein>
<keyword evidence="11" id="KW-0808">Transferase</keyword>
<evidence type="ECO:0000256" key="4">
    <source>
        <dbReference type="ARBA" id="ARBA00003889"/>
    </source>
</evidence>
<keyword evidence="10" id="KW-0169">Cobalamin biosynthesis</keyword>
<dbReference type="SUPFAM" id="SSF52733">
    <property type="entry name" value="Nicotinate mononucleotide:5,6-dimethylbenzimidazole phosphoribosyltransferase (CobT)"/>
    <property type="match status" value="1"/>
</dbReference>
<dbReference type="Gene3D" id="3.40.50.300">
    <property type="entry name" value="P-loop containing nucleotide triphosphate hydrolases"/>
    <property type="match status" value="1"/>
</dbReference>
<dbReference type="UniPathway" id="UPA00148">
    <property type="reaction ID" value="UER00236"/>
</dbReference>
<evidence type="ECO:0000313" key="19">
    <source>
        <dbReference type="Proteomes" id="UP000653674"/>
    </source>
</evidence>
<keyword evidence="14" id="KW-0067">ATP-binding</keyword>
<dbReference type="InterPro" id="IPR003200">
    <property type="entry name" value="Nict_dMeBzImd_PRibTrfase"/>
</dbReference>
<evidence type="ECO:0000256" key="9">
    <source>
        <dbReference type="ARBA" id="ARBA00012523"/>
    </source>
</evidence>
<dbReference type="EMBL" id="BONU01000004">
    <property type="protein sequence ID" value="GIG72595.1"/>
    <property type="molecule type" value="Genomic_DNA"/>
</dbReference>
<dbReference type="PANTHER" id="PTHR34848">
    <property type="match status" value="1"/>
</dbReference>
<dbReference type="SUPFAM" id="SSF52540">
    <property type="entry name" value="P-loop containing nucleoside triphosphate hydrolases"/>
    <property type="match status" value="1"/>
</dbReference>
<dbReference type="Pfam" id="PF02283">
    <property type="entry name" value="CobU"/>
    <property type="match status" value="1"/>
</dbReference>
<evidence type="ECO:0000256" key="1">
    <source>
        <dbReference type="ARBA" id="ARBA00000312"/>
    </source>
</evidence>
<dbReference type="PANTHER" id="PTHR34848:SF1">
    <property type="entry name" value="BIFUNCTIONAL ADENOSYLCOBALAMIN BIOSYNTHESIS PROTEIN COBU"/>
    <property type="match status" value="1"/>
</dbReference>
<evidence type="ECO:0000256" key="14">
    <source>
        <dbReference type="ARBA" id="ARBA00022840"/>
    </source>
</evidence>
<dbReference type="EC" id="2.7.7.62" evidence="9"/>
<name>A0A8J3LSU8_9ACTN</name>
<evidence type="ECO:0000256" key="10">
    <source>
        <dbReference type="ARBA" id="ARBA00022573"/>
    </source>
</evidence>
<dbReference type="GO" id="GO:0008939">
    <property type="term" value="F:nicotinate-nucleotide-dimethylbenzimidazole phosphoribosyltransferase activity"/>
    <property type="evidence" value="ECO:0007669"/>
    <property type="project" value="InterPro"/>
</dbReference>
<sequence length="584" mass="58425">MSEQSARRFLVLGGIRSGKSELAENLVSGTGTVRYVATAGASGDDPGWTARVEAHRTRRPAGWATEEIGSDPDRLITLLAEAKPDEALLVDDLGGWLTASLDAAGAWSDEAPEALGHQPATSLAAAVRDCSASLLVLVSPEVGLSVVPPTAAGRLFADAIGEVNKAVAAACDGVAFVVAGQPTWLKGTDPRGAAAAAAPAFTPVTHPAISPAAGVADASAQVATPAPATWAGAETATLPVVEAGEAAQPIAVGMYLPMPDEPSSAAAGERLARLDVPGAGLGALAPVVTFAAGTQRQEIPRPWQTVQMFLLHADHAGGVAAGDSPAESARRLEAVERGEGVWALLAGAAGVGVQTVRVGGAAAVEEADAMSDAEVDAALRYGWQLAESAVDAGTDLIVIGSGGAGADAVAAAVIALTANGEAAALLGRVFTADGRIDDLAWMRRCAAVRDALHRVRPHARDPRTILAALGGPDHAVATGMLLGAVSRRTPVLLDGPVGIAAALVARDFGAQTRHWILLPDTGGHPGVRLGADVLGLSPVLDLKLGLGEGAAALAALPTLRSALTLAATLPTAPGAAALPTAPGV</sequence>
<evidence type="ECO:0000256" key="8">
    <source>
        <dbReference type="ARBA" id="ARBA00012016"/>
    </source>
</evidence>
<gene>
    <name evidence="18" type="ORF">Pfl04_09990</name>
</gene>
<evidence type="ECO:0000256" key="12">
    <source>
        <dbReference type="ARBA" id="ARBA00022741"/>
    </source>
</evidence>
<dbReference type="GO" id="GO:0005524">
    <property type="term" value="F:ATP binding"/>
    <property type="evidence" value="ECO:0007669"/>
    <property type="project" value="UniProtKB-KW"/>
</dbReference>
<dbReference type="GO" id="GO:0043752">
    <property type="term" value="F:adenosylcobinamide kinase activity"/>
    <property type="evidence" value="ECO:0007669"/>
    <property type="project" value="UniProtKB-EC"/>
</dbReference>
<dbReference type="Proteomes" id="UP000653674">
    <property type="component" value="Unassembled WGS sequence"/>
</dbReference>
<evidence type="ECO:0000256" key="11">
    <source>
        <dbReference type="ARBA" id="ARBA00022679"/>
    </source>
</evidence>
<evidence type="ECO:0000256" key="15">
    <source>
        <dbReference type="ARBA" id="ARBA00023134"/>
    </source>
</evidence>
<evidence type="ECO:0000256" key="13">
    <source>
        <dbReference type="ARBA" id="ARBA00022777"/>
    </source>
</evidence>
<dbReference type="InterPro" id="IPR036087">
    <property type="entry name" value="Nict_dMeBzImd_PRibTrfase_sf"/>
</dbReference>
<dbReference type="EC" id="2.7.1.156" evidence="8"/>
<evidence type="ECO:0000256" key="16">
    <source>
        <dbReference type="ARBA" id="ARBA00029570"/>
    </source>
</evidence>
<comment type="catalytic activity">
    <reaction evidence="3">
        <text>adenosylcob(III)inamide + GTP = adenosylcob(III)inamide phosphate + GDP + H(+)</text>
        <dbReference type="Rhea" id="RHEA:15765"/>
        <dbReference type="ChEBI" id="CHEBI:2480"/>
        <dbReference type="ChEBI" id="CHEBI:15378"/>
        <dbReference type="ChEBI" id="CHEBI:37565"/>
        <dbReference type="ChEBI" id="CHEBI:58189"/>
        <dbReference type="ChEBI" id="CHEBI:58502"/>
        <dbReference type="EC" id="2.7.1.156"/>
    </reaction>
</comment>
<comment type="catalytic activity">
    <reaction evidence="1">
        <text>adenosylcob(III)inamide + ATP = adenosylcob(III)inamide phosphate + ADP + H(+)</text>
        <dbReference type="Rhea" id="RHEA:15769"/>
        <dbReference type="ChEBI" id="CHEBI:2480"/>
        <dbReference type="ChEBI" id="CHEBI:15378"/>
        <dbReference type="ChEBI" id="CHEBI:30616"/>
        <dbReference type="ChEBI" id="CHEBI:58502"/>
        <dbReference type="ChEBI" id="CHEBI:456216"/>
        <dbReference type="EC" id="2.7.1.156"/>
    </reaction>
</comment>
<comment type="catalytic activity">
    <reaction evidence="2">
        <text>adenosylcob(III)inamide phosphate + GTP + H(+) = adenosylcob(III)inamide-GDP + diphosphate</text>
        <dbReference type="Rhea" id="RHEA:22712"/>
        <dbReference type="ChEBI" id="CHEBI:15378"/>
        <dbReference type="ChEBI" id="CHEBI:33019"/>
        <dbReference type="ChEBI" id="CHEBI:37565"/>
        <dbReference type="ChEBI" id="CHEBI:58502"/>
        <dbReference type="ChEBI" id="CHEBI:60487"/>
        <dbReference type="EC" id="2.7.7.62"/>
    </reaction>
</comment>
<organism evidence="18 19">
    <name type="scientific">Planosporangium flavigriseum</name>
    <dbReference type="NCBI Taxonomy" id="373681"/>
    <lineage>
        <taxon>Bacteria</taxon>
        <taxon>Bacillati</taxon>
        <taxon>Actinomycetota</taxon>
        <taxon>Actinomycetes</taxon>
        <taxon>Micromonosporales</taxon>
        <taxon>Micromonosporaceae</taxon>
        <taxon>Planosporangium</taxon>
    </lineage>
</organism>
<dbReference type="GO" id="GO:0005525">
    <property type="term" value="F:GTP binding"/>
    <property type="evidence" value="ECO:0007669"/>
    <property type="project" value="UniProtKB-KW"/>
</dbReference>
<accession>A0A8J3LSU8</accession>
<evidence type="ECO:0000313" key="18">
    <source>
        <dbReference type="EMBL" id="GIG72595.1"/>
    </source>
</evidence>
<evidence type="ECO:0000256" key="5">
    <source>
        <dbReference type="ARBA" id="ARBA00004692"/>
    </source>
</evidence>
<dbReference type="AlphaFoldDB" id="A0A8J3LSU8"/>
<evidence type="ECO:0000256" key="17">
    <source>
        <dbReference type="ARBA" id="ARBA00030571"/>
    </source>
</evidence>
<dbReference type="InterPro" id="IPR027417">
    <property type="entry name" value="P-loop_NTPase"/>
</dbReference>